<dbReference type="PROSITE" id="PS50878">
    <property type="entry name" value="RT_POL"/>
    <property type="match status" value="1"/>
</dbReference>
<feature type="domain" description="Reverse transcriptase" evidence="9">
    <location>
        <begin position="689"/>
        <end position="953"/>
    </location>
</feature>
<feature type="compositionally biased region" description="Low complexity" evidence="8">
    <location>
        <begin position="1500"/>
        <end position="1513"/>
    </location>
</feature>
<evidence type="ECO:0000256" key="5">
    <source>
        <dbReference type="ARBA" id="ARBA00022525"/>
    </source>
</evidence>
<name>A0A4U5TV69_COLLU</name>
<dbReference type="STRING" id="240159.A0A4U5TV69"/>
<evidence type="ECO:0000256" key="8">
    <source>
        <dbReference type="SAM" id="MobiDB-lite"/>
    </source>
</evidence>
<dbReference type="Proteomes" id="UP000298787">
    <property type="component" value="Unassembled WGS sequence"/>
</dbReference>
<dbReference type="Pfam" id="PF03372">
    <property type="entry name" value="Exo_endo_phos"/>
    <property type="match status" value="1"/>
</dbReference>
<organism evidence="10 11">
    <name type="scientific">Collichthys lucidus</name>
    <name type="common">Big head croaker</name>
    <name type="synonym">Sciaena lucida</name>
    <dbReference type="NCBI Taxonomy" id="240159"/>
    <lineage>
        <taxon>Eukaryota</taxon>
        <taxon>Metazoa</taxon>
        <taxon>Chordata</taxon>
        <taxon>Craniata</taxon>
        <taxon>Vertebrata</taxon>
        <taxon>Euteleostomi</taxon>
        <taxon>Actinopterygii</taxon>
        <taxon>Neopterygii</taxon>
        <taxon>Teleostei</taxon>
        <taxon>Neoteleostei</taxon>
        <taxon>Acanthomorphata</taxon>
        <taxon>Eupercaria</taxon>
        <taxon>Sciaenidae</taxon>
        <taxon>Collichthys</taxon>
    </lineage>
</organism>
<dbReference type="PANTHER" id="PTHR47773:SF1">
    <property type="entry name" value="C2H2-TYPE DOMAIN-CONTAINING PROTEIN"/>
    <property type="match status" value="1"/>
</dbReference>
<keyword evidence="7" id="KW-0372">Hormone</keyword>
<keyword evidence="6" id="KW-0165">Cleavage on pair of basic residues</keyword>
<comment type="subcellular location">
    <subcellularLocation>
        <location evidence="1">Secreted</location>
    </subcellularLocation>
</comment>
<dbReference type="PANTHER" id="PTHR47773">
    <property type="entry name" value="SI:DKEY-9I5.2-RELATED"/>
    <property type="match status" value="1"/>
</dbReference>
<evidence type="ECO:0000259" key="9">
    <source>
        <dbReference type="PROSITE" id="PS50878"/>
    </source>
</evidence>
<reference evidence="10 11" key="1">
    <citation type="submission" date="2019-01" db="EMBL/GenBank/DDBJ databases">
        <title>Genome Assembly of Collichthys lucidus.</title>
        <authorList>
            <person name="Cai M."/>
            <person name="Xiao S."/>
        </authorList>
    </citation>
    <scope>NUCLEOTIDE SEQUENCE [LARGE SCALE GENOMIC DNA]</scope>
    <source>
        <strain evidence="10">JT15FE1705JMU</strain>
        <tissue evidence="10">Muscle</tissue>
    </source>
</reference>
<evidence type="ECO:0000313" key="10">
    <source>
        <dbReference type="EMBL" id="TKS65476.1"/>
    </source>
</evidence>
<evidence type="ECO:0000256" key="3">
    <source>
        <dbReference type="ARBA" id="ARBA00010879"/>
    </source>
</evidence>
<keyword evidence="10" id="KW-0548">Nucleotidyltransferase</keyword>
<evidence type="ECO:0000313" key="11">
    <source>
        <dbReference type="Proteomes" id="UP000298787"/>
    </source>
</evidence>
<gene>
    <name evidence="10" type="ORF">D9C73_028282</name>
</gene>
<keyword evidence="10" id="KW-0808">Transferase</keyword>
<proteinExistence type="inferred from homology"/>
<dbReference type="InterPro" id="IPR001415">
    <property type="entry name" value="PTH/PTH-rel"/>
</dbReference>
<dbReference type="GO" id="GO:0003964">
    <property type="term" value="F:RNA-directed DNA polymerase activity"/>
    <property type="evidence" value="ECO:0007669"/>
    <property type="project" value="UniProtKB-KW"/>
</dbReference>
<feature type="region of interest" description="Disordered" evidence="8">
    <location>
        <begin position="1629"/>
        <end position="1660"/>
    </location>
</feature>
<evidence type="ECO:0000256" key="7">
    <source>
        <dbReference type="ARBA" id="ARBA00022702"/>
    </source>
</evidence>
<dbReference type="SUPFAM" id="SSF56672">
    <property type="entry name" value="DNA/RNA polymerases"/>
    <property type="match status" value="2"/>
</dbReference>
<keyword evidence="11" id="KW-1185">Reference proteome</keyword>
<dbReference type="GO" id="GO:0004523">
    <property type="term" value="F:RNA-DNA hybrid ribonuclease activity"/>
    <property type="evidence" value="ECO:0007669"/>
    <property type="project" value="UniProtKB-EC"/>
</dbReference>
<evidence type="ECO:0000256" key="6">
    <source>
        <dbReference type="ARBA" id="ARBA00022685"/>
    </source>
</evidence>
<comment type="similarity">
    <text evidence="2">Belongs to the parathyroid hormone family.</text>
</comment>
<accession>A0A4U5TV69</accession>
<dbReference type="InterPro" id="IPR043502">
    <property type="entry name" value="DNA/RNA_pol_sf"/>
</dbReference>
<dbReference type="GO" id="GO:0005576">
    <property type="term" value="C:extracellular region"/>
    <property type="evidence" value="ECO:0007669"/>
    <property type="project" value="UniProtKB-SubCell"/>
</dbReference>
<keyword evidence="10" id="KW-0695">RNA-directed DNA polymerase</keyword>
<dbReference type="CDD" id="cd01650">
    <property type="entry name" value="RT_nLTR_like"/>
    <property type="match status" value="1"/>
</dbReference>
<dbReference type="Gene3D" id="3.40.50.12700">
    <property type="match status" value="1"/>
</dbReference>
<dbReference type="InterPro" id="IPR036691">
    <property type="entry name" value="Endo/exonu/phosph_ase_sf"/>
</dbReference>
<dbReference type="Gene3D" id="3.30.70.270">
    <property type="match status" value="1"/>
</dbReference>
<dbReference type="GO" id="GO:0005179">
    <property type="term" value="F:hormone activity"/>
    <property type="evidence" value="ECO:0007669"/>
    <property type="project" value="UniProtKB-KW"/>
</dbReference>
<sequence length="3180" mass="355787">MIDLTSKFSPLSDTPAERPTLVIGSSIVRNVKLATPGAIVKCIPGTRAGDIESFLKLLAKDKRRYSKIVIHVGGNDTRLRQSEVTKINVSSVCEYAKTMSDSVVFSGPLPNVTSDDMFSRMSSFHRWLSRWCPANDVGFIDNWTPFWGKPEQLPTQSFSIETVSVPRPPTLFKDKTNRRGVHHKNLIKIKSTSPTVKNKRIKCGLLNIRSLSSKAVLVNELISDYDIDLFCLTETWLQENEYVSLNESTPPSHYNTHIPRSTGRGGGVGAIFDSSLLINPKPKLNYNSFESLVLSLTHPTWKTLQPILFVTVYRAPGPYSEFLSEFAEFASGLILKTDKVIIVGDFNIHVDNHNNSLSTAFISLLDSIGFCQSVNKPTHCLNHTLDLVLSYGVEIDNLIVFPQNPLLSDHFLITFEFILLDYKPLCRNFYSRCLSDSAVAKFKETIPSVLNSMPCLTVTEDLSASFSPSQIDHLVDSITGSLRTTLDSIAPLKKKIIKQRRLAPWYSQQTRKLKQEARKSERKWRATKLEESHLVWQDNLRTYRKALRNARAAYYSSLIEENKNNPRFLFSTVARLTENHSSTEPSIPLGLSSNDFMSFFNDKIITIRDKIHYLLSSTGIDLHSDTASLETAVKPDMYLDCFSPIDLHQITLIISAAKPSTCLLDPIPTRLLKDVLPLVSHSLLDTINLSLLSGHVPKSFKVAVIKPLLKKPTLDPEILANYRPISNLPFVSKILEKAVANQLCDFLYNNSLFEDFQSGFRVHHSTETALVKVTNDLLMASDKGLISVLVLLDLSAAFDTIDHQILLQRMEHQIGIKGTALSWFKSYFLDRSQFVHVNDESSMHTKVCHGVPQGSVLGPLLFSLYMLPLGNIIRNHSINFHCYADDTQLYLSIKPDATNQLTKLQACLKDIKNWMTDNFLMLNSDKTEVLVIGPKHLRNSLSRDLVTLDGITLASSSTVKNLGVVFDQDLSFNVHIKQISRTAFFHLRNIAKIRRTVSQADAEKLVHAFVTSRLDYCNSLLSGCSNKSLRTLQLIQNAAARVLTGTKIRDHISPILASLHWLPVKSRIEFKIILLTYKALHGQAPSYLKELIVPYYPSRTLRSQDAGFLVVPIVSKSRLGARAFSYQAPLLWNKLPIWVREADTVNTFKSRLKTFLFDKAVVKTITKTGIIRNVEIVTNAVQRDIGLKSVRVVAVVGINPITRTNNKLLHHFRLYPLHKLLPNRPDEWRFVQDLQAINNIVVPAAPIVPDTNSILASLPPNSTHYTVVDLSSAFFSIPLHPDICLHLHSRGFVESPTVYAAAVKRDLDGLHLPGGSTLLQYADDLLIASSSKEACHTDRLYLAATETGRVWSQSVAGKVAILSTGGDILGSCSEGWTTPFVTGEGETATPPMVQWTEEMHKAFQHLKNALTMAPVLGLSDYHQPFHLHVHERDGFATGILFTGRSARNNMAAPFTYDSALNAASKYICLWSGLDSAADENATLPDKAGPGETGTVSSLQRSPPVSPRTSTPVVKKTLHLPSPPQYVIYTDTELELARKHHFEMACTGREGGSAMSKELRCRLVRNTVTSMISILRASHQGKELRYPSKHEVTAMAKRLVEYYPMLQDEDESIKHMSMYSYLQKRILNVKTPQKKQGPRPERSSSTKRRHTDFSPSDQPTEEPAIYLQERTLFSPVLVFDGSRCLLAIGNTPVTTFAKEELGEGLLYLMGYYYTLHFTYYRGGVSSLCHSDRSLTGQYPRARHHRLISDRLNAVSMSKVQRLLQQGHDEWYVERRDLYHTLLYEAHTAGSASSQKGILSFARAAATYTPLIAPSPLPSARVLRRAHLIMEIEKMPMYRHQLLSVTGEILCIDGTRKALKKIYGDGQGTMQYVTSVLNEWGQFVTTAVVVAAAAESEGCYACMARGLIARFRRANAPGVQLYVSVKVVVLNGVWLNKYRCRRGSNYLEGLHAHVFNAFGEPTEEPAIYLQERTLFSPVLVFDGSRCLLAIGNTPVTTFAKEELGEGLLYLMGYYYTLHFTYYRGGVSSLCHSDRSLTGQYPRARHHRLISDRLNAVSMSKVQRLLQQGHDEWYVERRDLYHTLLYEAHTAGSASSQKGILSFARAAATYTPLIAPSPLPSARVLRRAHLIMEIEKMPMYRHQLLSVTGEILCIDGTRKALKKIYGDGQGTMQYVTSVLNELGQFVTTAVVVAAAAESEGCYACMVRGLIARFRRANAPGVQLYVFVKVVVLNGVWLNKYRCRRGSNYLEGLHAHLFNAFGEPTEEPAIYLQERTLFSPVLVFDGSRCLLAIGNTPVTTFAKEELGEGLLYLMGYYYTLHFTYYRGGVSSLCHSDRSLTGQYPRARHHRLISDRLNAVSMSKVQRLLQQGHDEWYVERRDLYHTLLYEAHTAGSASSQKGILSFARAAATYTPLIAPSPLPSARVLRRAHLIMEIEKMPMYRHQLLSVTGEILCIDGTRKALKKIYGDGQGTMQYVTSVLNEWGQFVTTAVVVAAAAESEGCYACMARGLIARFRRANAPGVQLYVSVKVVVLNGVWLNKYSQQKSRPSTFRREHSSALFWSLMGPAVFWQLETLLSLHLPKKNLVKISDRLNAVSMSKVQRLLQQGHDEWYVERRDLYHTLLYEAHTAGSASSQKGILSFARAAATYTPLIAPSPLPSARVLRRAHLIMEIEKMPMYRHQLLSVTGEILCIDGTRKALKKIYGDGQGTMQYVTSVLNELGQFVTTAVVVAAAAESEGCYACMVRGLIARFRRANAPGVQLYVSVKVVVLNGVWLNKYRCRRGSNYLEGLHAHLFNAFGEPTEEPAIYLQERTLFSPVLVFDGSRCLLAIGNTPVTTFAKEELGEGLLYLMGYYYTLHFTYYRGGVSSLCHSDRSLTGQYPRARHHRLISDRLNAVSMSKVQRLLQQGHDEWYVERRDLYHTLLYEAHTAGSASSQKGILSFARAAATYTPLIAPSPLPSARVLRRAHLIMEIEKMPMYRHQLLSVTGEILCIDGTRKALKKIYGDGQGTMQYVTSVLNEWGQFVTTAVVVAAAAESEGCYACMARGLIARFRRANAPGVQLYVSVKVVVLNGVWLNEYRCRRGSNYLEGLHAHLFNAFGEPTEEPAIYLQERTLFSPVLVFDGSRCLLAIGNTPVTTFAKEELGEGPQKVIWRWPGHHAVRHQCAERVGPVCDDSSGGGGSS</sequence>
<dbReference type="EC" id="3.1.26.4" evidence="4"/>
<comment type="similarity">
    <text evidence="3">Belongs to the beta type-B retroviral polymerase family. HERV class-II K(HML-2) pol subfamily.</text>
</comment>
<keyword evidence="5" id="KW-0964">Secreted</keyword>
<evidence type="ECO:0000256" key="1">
    <source>
        <dbReference type="ARBA" id="ARBA00004613"/>
    </source>
</evidence>
<evidence type="ECO:0000256" key="4">
    <source>
        <dbReference type="ARBA" id="ARBA00012180"/>
    </source>
</evidence>
<dbReference type="Gene3D" id="3.40.50.12690">
    <property type="match status" value="1"/>
</dbReference>
<dbReference type="SMART" id="SM00087">
    <property type="entry name" value="PTH"/>
    <property type="match status" value="6"/>
</dbReference>
<feature type="region of interest" description="Disordered" evidence="8">
    <location>
        <begin position="1481"/>
        <end position="1516"/>
    </location>
</feature>
<dbReference type="Gene3D" id="3.60.10.10">
    <property type="entry name" value="Endonuclease/exonuclease/phosphatase"/>
    <property type="match status" value="1"/>
</dbReference>
<dbReference type="SUPFAM" id="SSF52266">
    <property type="entry name" value="SGNH hydrolase"/>
    <property type="match status" value="1"/>
</dbReference>
<dbReference type="InterPro" id="IPR000477">
    <property type="entry name" value="RT_dom"/>
</dbReference>
<dbReference type="SUPFAM" id="SSF56219">
    <property type="entry name" value="DNase I-like"/>
    <property type="match status" value="1"/>
</dbReference>
<dbReference type="EMBL" id="ML240778">
    <property type="protein sequence ID" value="TKS65476.1"/>
    <property type="molecule type" value="Genomic_DNA"/>
</dbReference>
<dbReference type="InterPro" id="IPR043128">
    <property type="entry name" value="Rev_trsase/Diguanyl_cyclase"/>
</dbReference>
<evidence type="ECO:0000256" key="2">
    <source>
        <dbReference type="ARBA" id="ARBA00006307"/>
    </source>
</evidence>
<protein>
    <recommendedName>
        <fullName evidence="4">ribonuclease H</fullName>
        <ecNumber evidence="4">3.1.26.4</ecNumber>
    </recommendedName>
</protein>
<dbReference type="Gene3D" id="3.10.10.10">
    <property type="entry name" value="HIV Type 1 Reverse Transcriptase, subunit A, domain 1"/>
    <property type="match status" value="1"/>
</dbReference>
<dbReference type="InterPro" id="IPR005135">
    <property type="entry name" value="Endo/exonuclease/phosphatase"/>
</dbReference>
<dbReference type="Pfam" id="PF00078">
    <property type="entry name" value="RVT_1"/>
    <property type="match status" value="1"/>
</dbReference>